<organism evidence="3 4">
    <name type="scientific">Bifidobacterium callitrichidarum</name>
    <dbReference type="NCBI Taxonomy" id="2052941"/>
    <lineage>
        <taxon>Bacteria</taxon>
        <taxon>Bacillati</taxon>
        <taxon>Actinomycetota</taxon>
        <taxon>Actinomycetes</taxon>
        <taxon>Bifidobacteriales</taxon>
        <taxon>Bifidobacteriaceae</taxon>
        <taxon>Bifidobacterium</taxon>
    </lineage>
</organism>
<evidence type="ECO:0000313" key="4">
    <source>
        <dbReference type="Proteomes" id="UP000245876"/>
    </source>
</evidence>
<dbReference type="InterPro" id="IPR042229">
    <property type="entry name" value="Listeria/Bacterioides_rpt_sf"/>
</dbReference>
<feature type="domain" description="Pesticidal crystal protein Cry22Aa Ig-like" evidence="2">
    <location>
        <begin position="175"/>
        <end position="246"/>
    </location>
</feature>
<comment type="subcellular location">
    <subcellularLocation>
        <location evidence="1">Cell envelope</location>
    </subcellularLocation>
</comment>
<gene>
    <name evidence="3" type="ORF">DF196_02295</name>
</gene>
<dbReference type="InterPro" id="IPR032179">
    <property type="entry name" value="Cry22Aa_Ig-like"/>
</dbReference>
<keyword evidence="4" id="KW-1185">Reference proteome</keyword>
<dbReference type="Pfam" id="PF16403">
    <property type="entry name" value="Bact_surface_Ig-like"/>
    <property type="match status" value="2"/>
</dbReference>
<comment type="caution">
    <text evidence="3">The sequence shown here is derived from an EMBL/GenBank/DDBJ whole genome shotgun (WGS) entry which is preliminary data.</text>
</comment>
<dbReference type="Gene3D" id="2.60.40.4270">
    <property type="entry name" value="Listeria-Bacteroides repeat domain"/>
    <property type="match status" value="1"/>
</dbReference>
<dbReference type="AlphaFoldDB" id="A0A2U2NCJ7"/>
<dbReference type="GO" id="GO:0030313">
    <property type="term" value="C:cell envelope"/>
    <property type="evidence" value="ECO:0007669"/>
    <property type="project" value="UniProtKB-SubCell"/>
</dbReference>
<dbReference type="InterPro" id="IPR013378">
    <property type="entry name" value="InlB-like_B-rpt"/>
</dbReference>
<proteinExistence type="predicted"/>
<feature type="domain" description="Pesticidal crystal protein Cry22Aa Ig-like" evidence="2">
    <location>
        <begin position="96"/>
        <end position="167"/>
    </location>
</feature>
<reference evidence="3 4" key="1">
    <citation type="journal article" date="2018" name="Int. J. Syst. Evol. Microbiol.">
        <title>Bifidobacterium callitrichidarum sp. nov. from the faeces of the emperor tamarin (Saguinus imperator).</title>
        <authorList>
            <person name="Modesto M."/>
            <person name="Michelini S."/>
            <person name="Sansosti M.C."/>
            <person name="De Filippo C."/>
            <person name="Cavalieri D."/>
            <person name="Qvirist L."/>
            <person name="Andlid T."/>
            <person name="Spiezio C."/>
            <person name="Sandri C."/>
            <person name="Pascarelli S."/>
            <person name="Sgorbati B."/>
            <person name="Mattarelli P."/>
        </authorList>
    </citation>
    <scope>NUCLEOTIDE SEQUENCE [LARGE SCALE GENOMIC DNA]</scope>
    <source>
        <strain evidence="3 4">TRI 5</strain>
    </source>
</reference>
<dbReference type="Pfam" id="PF09479">
    <property type="entry name" value="Flg_new"/>
    <property type="match status" value="1"/>
</dbReference>
<protein>
    <recommendedName>
        <fullName evidence="2">Pesticidal crystal protein Cry22Aa Ig-like domain-containing protein</fullName>
    </recommendedName>
</protein>
<accession>A0A2U2NCJ7</accession>
<dbReference type="OrthoDB" id="3240625at2"/>
<dbReference type="Gene3D" id="2.60.40.10">
    <property type="entry name" value="Immunoglobulins"/>
    <property type="match status" value="2"/>
</dbReference>
<dbReference type="Proteomes" id="UP000245876">
    <property type="component" value="Unassembled WGS sequence"/>
</dbReference>
<dbReference type="NCBIfam" id="TIGR02543">
    <property type="entry name" value="List_Bact_rpt"/>
    <property type="match status" value="1"/>
</dbReference>
<evidence type="ECO:0000259" key="2">
    <source>
        <dbReference type="Pfam" id="PF16403"/>
    </source>
</evidence>
<dbReference type="EMBL" id="QFFM01000003">
    <property type="protein sequence ID" value="PWG66754.1"/>
    <property type="molecule type" value="Genomic_DNA"/>
</dbReference>
<sequence length="289" mass="30650">MDTYTARLEFNANTKDTVGNMPSDMSYSVRDVSASAAGSHYFTIPSNRPTRAGYAFKGWATTSKGGVEYSPNDGISVRYDRTVTLYAVWSEDNPPTIEGATDKTIPFGSKFDPAAGVKATDKEDGDITSRMTVIGKVNTGTAGKYMLTYVVQDSAGHTVSVKRVITVKPEDRKPTINGADDKTILTGTAFDPKKGVTATDPEDGDITSRLKITGSVKTDKPGKYTLTYTVTDSGGNTVTVTRVITVLAGASKMPSTGSNTYVIPRLVALGALTVSTCIAAFAKLHASVR</sequence>
<dbReference type="GO" id="GO:0005975">
    <property type="term" value="P:carbohydrate metabolic process"/>
    <property type="evidence" value="ECO:0007669"/>
    <property type="project" value="UniProtKB-ARBA"/>
</dbReference>
<dbReference type="RefSeq" id="WP_109056323.1">
    <property type="nucleotide sequence ID" value="NZ_QFFM01000003.1"/>
</dbReference>
<evidence type="ECO:0000256" key="1">
    <source>
        <dbReference type="ARBA" id="ARBA00004196"/>
    </source>
</evidence>
<evidence type="ECO:0000313" key="3">
    <source>
        <dbReference type="EMBL" id="PWG66754.1"/>
    </source>
</evidence>
<dbReference type="InterPro" id="IPR013783">
    <property type="entry name" value="Ig-like_fold"/>
</dbReference>
<name>A0A2U2NCJ7_9BIFI</name>